<keyword evidence="2" id="KW-1185">Reference proteome</keyword>
<sequence>MELEALQTKRELLYREAREIHQQRLVIDRNLRWVTGTDPMACQRRSLLQSEFDDLTIHLRALSAQIRSLSQQIDRRLARSEVWKNENSG</sequence>
<reference evidence="1 2" key="1">
    <citation type="journal article" date="2013" name="PLoS ONE">
        <title>Cultivation and Complete Genome Sequencing of Gloeobacter kilaueensis sp. nov., from a Lava Cave in Kilauea Caldera, Hawai'i.</title>
        <authorList>
            <person name="Saw J.H."/>
            <person name="Schatz M."/>
            <person name="Brown M.V."/>
            <person name="Kunkel D.D."/>
            <person name="Foster J.S."/>
            <person name="Shick H."/>
            <person name="Christensen S."/>
            <person name="Hou S."/>
            <person name="Wan X."/>
            <person name="Donachie S.P."/>
        </authorList>
    </citation>
    <scope>NUCLEOTIDE SEQUENCE [LARGE SCALE GENOMIC DNA]</scope>
    <source>
        <strain evidence="2">JS</strain>
    </source>
</reference>
<dbReference type="EMBL" id="CP003587">
    <property type="protein sequence ID" value="AGY59377.1"/>
    <property type="molecule type" value="Genomic_DNA"/>
</dbReference>
<evidence type="ECO:0000313" key="2">
    <source>
        <dbReference type="Proteomes" id="UP000017396"/>
    </source>
</evidence>
<dbReference type="HOGENOM" id="CLU_2450432_0_0_3"/>
<accession>U5QK88</accession>
<protein>
    <submittedName>
        <fullName evidence="1">Uncharacterized protein</fullName>
    </submittedName>
</protein>
<organism evidence="1 2">
    <name type="scientific">Gloeobacter kilaueensis (strain ATCC BAA-2537 / CCAP 1431/1 / ULC 316 / JS1)</name>
    <dbReference type="NCBI Taxonomy" id="1183438"/>
    <lineage>
        <taxon>Bacteria</taxon>
        <taxon>Bacillati</taxon>
        <taxon>Cyanobacteriota</taxon>
        <taxon>Cyanophyceae</taxon>
        <taxon>Gloeobacterales</taxon>
        <taxon>Gloeobacteraceae</taxon>
        <taxon>Gloeobacter</taxon>
    </lineage>
</organism>
<name>U5QK88_GLOK1</name>
<dbReference type="KEGG" id="glj:GKIL_3131"/>
<evidence type="ECO:0000313" key="1">
    <source>
        <dbReference type="EMBL" id="AGY59377.1"/>
    </source>
</evidence>
<dbReference type="STRING" id="1183438.GKIL_3131"/>
<proteinExistence type="predicted"/>
<dbReference type="AlphaFoldDB" id="U5QK88"/>
<dbReference type="Proteomes" id="UP000017396">
    <property type="component" value="Chromosome"/>
</dbReference>
<dbReference type="OrthoDB" id="9847737at2"/>
<gene>
    <name evidence="1" type="ORF">GKIL_3131</name>
</gene>
<dbReference type="RefSeq" id="WP_023174636.1">
    <property type="nucleotide sequence ID" value="NC_022600.1"/>
</dbReference>